<feature type="region of interest" description="Disordered" evidence="1">
    <location>
        <begin position="84"/>
        <end position="139"/>
    </location>
</feature>
<dbReference type="EMBL" id="BEZZ01001522">
    <property type="protein sequence ID" value="GCC19232.1"/>
    <property type="molecule type" value="Genomic_DNA"/>
</dbReference>
<reference evidence="2 3" key="1">
    <citation type="journal article" date="2018" name="Nat. Ecol. Evol.">
        <title>Shark genomes provide insights into elasmobranch evolution and the origin of vertebrates.</title>
        <authorList>
            <person name="Hara Y"/>
            <person name="Yamaguchi K"/>
            <person name="Onimaru K"/>
            <person name="Kadota M"/>
            <person name="Koyanagi M"/>
            <person name="Keeley SD"/>
            <person name="Tatsumi K"/>
            <person name="Tanaka K"/>
            <person name="Motone F"/>
            <person name="Kageyama Y"/>
            <person name="Nozu R"/>
            <person name="Adachi N"/>
            <person name="Nishimura O"/>
            <person name="Nakagawa R"/>
            <person name="Tanegashima C"/>
            <person name="Kiyatake I"/>
            <person name="Matsumoto R"/>
            <person name="Murakumo K"/>
            <person name="Nishida K"/>
            <person name="Terakita A"/>
            <person name="Kuratani S"/>
            <person name="Sato K"/>
            <person name="Hyodo S Kuraku.S."/>
        </authorList>
    </citation>
    <scope>NUCLEOTIDE SEQUENCE [LARGE SCALE GENOMIC DNA]</scope>
</reference>
<protein>
    <submittedName>
        <fullName evidence="2">Uncharacterized protein</fullName>
    </submittedName>
</protein>
<keyword evidence="3" id="KW-1185">Reference proteome</keyword>
<dbReference type="Proteomes" id="UP000287033">
    <property type="component" value="Unassembled WGS sequence"/>
</dbReference>
<comment type="caution">
    <text evidence="2">The sequence shown here is derived from an EMBL/GenBank/DDBJ whole genome shotgun (WGS) entry which is preliminary data.</text>
</comment>
<evidence type="ECO:0000313" key="3">
    <source>
        <dbReference type="Proteomes" id="UP000287033"/>
    </source>
</evidence>
<dbReference type="AlphaFoldDB" id="A0A401RM42"/>
<sequence length="139" mass="14949">MDSGCHALSPPIDGLRLGTAVVAPIDSLRCPDGQRSSRVLRQSTARIALMDRVVPLCPPIDSLGRPDGQAGAWKNIASVRRLDKSTLSERSPRWNLSNPPSPPIGIRGRSDGQRSSRPIHQSTDGVVLMDNGRPTLPTN</sequence>
<feature type="compositionally biased region" description="Polar residues" evidence="1">
    <location>
        <begin position="115"/>
        <end position="124"/>
    </location>
</feature>
<evidence type="ECO:0000313" key="2">
    <source>
        <dbReference type="EMBL" id="GCC19232.1"/>
    </source>
</evidence>
<evidence type="ECO:0000256" key="1">
    <source>
        <dbReference type="SAM" id="MobiDB-lite"/>
    </source>
</evidence>
<accession>A0A401RM42</accession>
<gene>
    <name evidence="2" type="ORF">chiPu_0018278</name>
</gene>
<proteinExistence type="predicted"/>
<name>A0A401RM42_CHIPU</name>
<organism evidence="2 3">
    <name type="scientific">Chiloscyllium punctatum</name>
    <name type="common">Brownbanded bambooshark</name>
    <name type="synonym">Hemiscyllium punctatum</name>
    <dbReference type="NCBI Taxonomy" id="137246"/>
    <lineage>
        <taxon>Eukaryota</taxon>
        <taxon>Metazoa</taxon>
        <taxon>Chordata</taxon>
        <taxon>Craniata</taxon>
        <taxon>Vertebrata</taxon>
        <taxon>Chondrichthyes</taxon>
        <taxon>Elasmobranchii</taxon>
        <taxon>Galeomorphii</taxon>
        <taxon>Galeoidea</taxon>
        <taxon>Orectolobiformes</taxon>
        <taxon>Hemiscylliidae</taxon>
        <taxon>Chiloscyllium</taxon>
    </lineage>
</organism>